<sequence>MTFGPSSPAHQTPVDDSSLEEFLTSTSQLPAEEWQKRIAILKTLVHSIPDYSTTPSSSSSSSSTNGHRIAPWYRSSKHVRRLFPSLRNYILDARSALVKEATELIGTLLMVKLQHHPNADQKDATDAPQSNEDKRPPPPFVGRLLFKDLLPALLQLSSQTVKVIRSYGSSLLLDVLPHCRVPSSLVMLCERIKSDKNRCVKEDCARYLRCVLETWPCDEALMACSSPYQPVDERDNVDKDNNSTILIPTQRFRKDECLTIETVKQIGWELGRSLSDPAQPVRNESKKGFQVLFRRFRPIWNEVMKINSGVIRDVRLRRKLLEAAARSDGRDVEDLASLDDGSIGGMSYGSMRSGISQLTFRSYASRGGVRPNTVPNTIDTPKTRSKVLQTSREAISDYSPNTYVTTSGQVFSTPSPRRQYRPPSYSSGKKDLSVASTQQPFASLLKTPLKSERSPIYPLTPLGLSSKSQKVSTNVLRKRLSRRISGVQAMTGDGELYSEIRTETAEQYPRQLSSINETEDNKCGNQLNNPSVGHIPTTQFSEITTVALEVIEAHLSHLQELEAAMSKEKELLADLEKISGVALANNDRTSPHVTTCLASLTEEEVCDYFESLHVCVDKQLISSEKFLMEMEKISRGGDNEREVGDDFEERIRSGDEAQSPDLFL</sequence>
<dbReference type="Proteomes" id="UP001516023">
    <property type="component" value="Unassembled WGS sequence"/>
</dbReference>
<dbReference type="InterPro" id="IPR011989">
    <property type="entry name" value="ARM-like"/>
</dbReference>
<proteinExistence type="predicted"/>
<evidence type="ECO:0008006" key="5">
    <source>
        <dbReference type="Google" id="ProtNLM"/>
    </source>
</evidence>
<dbReference type="InterPro" id="IPR016024">
    <property type="entry name" value="ARM-type_fold"/>
</dbReference>
<keyword evidence="1" id="KW-0175">Coiled coil</keyword>
<dbReference type="Gene3D" id="1.25.10.10">
    <property type="entry name" value="Leucine-rich Repeat Variant"/>
    <property type="match status" value="1"/>
</dbReference>
<evidence type="ECO:0000256" key="2">
    <source>
        <dbReference type="SAM" id="MobiDB-lite"/>
    </source>
</evidence>
<keyword evidence="4" id="KW-1185">Reference proteome</keyword>
<reference evidence="3 4" key="1">
    <citation type="journal article" date="2020" name="G3 (Bethesda)">
        <title>Improved Reference Genome for Cyclotella cryptica CCMP332, a Model for Cell Wall Morphogenesis, Salinity Adaptation, and Lipid Production in Diatoms (Bacillariophyta).</title>
        <authorList>
            <person name="Roberts W.R."/>
            <person name="Downey K.M."/>
            <person name="Ruck E.C."/>
            <person name="Traller J.C."/>
            <person name="Alverson A.J."/>
        </authorList>
    </citation>
    <scope>NUCLEOTIDE SEQUENCE [LARGE SCALE GENOMIC DNA]</scope>
    <source>
        <strain evidence="3 4">CCMP332</strain>
    </source>
</reference>
<feature type="compositionally biased region" description="Basic and acidic residues" evidence="2">
    <location>
        <begin position="635"/>
        <end position="655"/>
    </location>
</feature>
<gene>
    <name evidence="3" type="ORF">HJC23_003123</name>
</gene>
<evidence type="ECO:0000313" key="4">
    <source>
        <dbReference type="Proteomes" id="UP001516023"/>
    </source>
</evidence>
<feature type="region of interest" description="Disordered" evidence="2">
    <location>
        <begin position="406"/>
        <end position="434"/>
    </location>
</feature>
<evidence type="ECO:0000313" key="3">
    <source>
        <dbReference type="EMBL" id="KAL3782967.1"/>
    </source>
</evidence>
<feature type="region of interest" description="Disordered" evidence="2">
    <location>
        <begin position="635"/>
        <end position="664"/>
    </location>
</feature>
<dbReference type="SUPFAM" id="SSF48371">
    <property type="entry name" value="ARM repeat"/>
    <property type="match status" value="1"/>
</dbReference>
<evidence type="ECO:0000256" key="1">
    <source>
        <dbReference type="SAM" id="Coils"/>
    </source>
</evidence>
<accession>A0ABD3P4I4</accession>
<dbReference type="AlphaFoldDB" id="A0ABD3P4I4"/>
<dbReference type="EMBL" id="JABMIG020000271">
    <property type="protein sequence ID" value="KAL3782967.1"/>
    <property type="molecule type" value="Genomic_DNA"/>
</dbReference>
<feature type="compositionally biased region" description="Low complexity" evidence="2">
    <location>
        <begin position="414"/>
        <end position="427"/>
    </location>
</feature>
<comment type="caution">
    <text evidence="3">The sequence shown here is derived from an EMBL/GenBank/DDBJ whole genome shotgun (WGS) entry which is preliminary data.</text>
</comment>
<protein>
    <recommendedName>
        <fullName evidence="5">CLASP N-terminal domain-containing protein</fullName>
    </recommendedName>
</protein>
<name>A0ABD3P4I4_9STRA</name>
<organism evidence="3 4">
    <name type="scientific">Cyclotella cryptica</name>
    <dbReference type="NCBI Taxonomy" id="29204"/>
    <lineage>
        <taxon>Eukaryota</taxon>
        <taxon>Sar</taxon>
        <taxon>Stramenopiles</taxon>
        <taxon>Ochrophyta</taxon>
        <taxon>Bacillariophyta</taxon>
        <taxon>Coscinodiscophyceae</taxon>
        <taxon>Thalassiosirophycidae</taxon>
        <taxon>Stephanodiscales</taxon>
        <taxon>Stephanodiscaceae</taxon>
        <taxon>Cyclotella</taxon>
    </lineage>
</organism>
<feature type="coiled-coil region" evidence="1">
    <location>
        <begin position="551"/>
        <end position="578"/>
    </location>
</feature>